<dbReference type="EMBL" id="RDQH01000328">
    <property type="protein sequence ID" value="RXI05370.1"/>
    <property type="molecule type" value="Genomic_DNA"/>
</dbReference>
<gene>
    <name evidence="1" type="ORF">DVH24_006627</name>
</gene>
<name>A0A498KAK3_MALDO</name>
<comment type="caution">
    <text evidence="1">The sequence shown here is derived from an EMBL/GenBank/DDBJ whole genome shotgun (WGS) entry which is preliminary data.</text>
</comment>
<organism evidence="1 2">
    <name type="scientific">Malus domestica</name>
    <name type="common">Apple</name>
    <name type="synonym">Pyrus malus</name>
    <dbReference type="NCBI Taxonomy" id="3750"/>
    <lineage>
        <taxon>Eukaryota</taxon>
        <taxon>Viridiplantae</taxon>
        <taxon>Streptophyta</taxon>
        <taxon>Embryophyta</taxon>
        <taxon>Tracheophyta</taxon>
        <taxon>Spermatophyta</taxon>
        <taxon>Magnoliopsida</taxon>
        <taxon>eudicotyledons</taxon>
        <taxon>Gunneridae</taxon>
        <taxon>Pentapetalae</taxon>
        <taxon>rosids</taxon>
        <taxon>fabids</taxon>
        <taxon>Rosales</taxon>
        <taxon>Rosaceae</taxon>
        <taxon>Amygdaloideae</taxon>
        <taxon>Maleae</taxon>
        <taxon>Malus</taxon>
    </lineage>
</organism>
<dbReference type="Proteomes" id="UP000290289">
    <property type="component" value="Chromosome 2"/>
</dbReference>
<accession>A0A498KAK3</accession>
<sequence length="88" mass="9914">MTAKWVELLDTGQGFTLIADKPDDCITILPTAHLPPIKNTIIFIPRRNAATAIIMLLGDSENYEQKQNMGMYIHANVHHPPDFFVKLP</sequence>
<evidence type="ECO:0000313" key="1">
    <source>
        <dbReference type="EMBL" id="RXI05370.1"/>
    </source>
</evidence>
<evidence type="ECO:0000313" key="2">
    <source>
        <dbReference type="Proteomes" id="UP000290289"/>
    </source>
</evidence>
<protein>
    <submittedName>
        <fullName evidence="1">Uncharacterized protein</fullName>
    </submittedName>
</protein>
<reference evidence="1 2" key="1">
    <citation type="submission" date="2018-10" db="EMBL/GenBank/DDBJ databases">
        <title>A high-quality apple genome assembly.</title>
        <authorList>
            <person name="Hu J."/>
        </authorList>
    </citation>
    <scope>NUCLEOTIDE SEQUENCE [LARGE SCALE GENOMIC DNA]</scope>
    <source>
        <strain evidence="2">cv. HFTH1</strain>
        <tissue evidence="1">Young leaf</tissue>
    </source>
</reference>
<keyword evidence="2" id="KW-1185">Reference proteome</keyword>
<proteinExistence type="predicted"/>
<dbReference type="AlphaFoldDB" id="A0A498KAK3"/>